<dbReference type="EC" id="1.8.1.7" evidence="12"/>
<sequence length="459" mass="48934">MTATPSYDYDLFVIGAGSGGVRAARMSAAFGAKTAIAEEYRIGGTCVIRGCVPKKLLIYASEFGHEMADIAPGYGWTYAGVKFDWPTLRDNVAAEVDRLSGIYARNLRNGGIKVFEARAELIGPHEVHLSSGTIISAKTILIATGGKPAIPTDVPGIEHAITSNEVFLLDTLPKSILIAGGGYIAVEFAFLLKGLGVDVTLLYRGDNVLRGFDDDVRLHVHGELKRKGVRVITHCRVSSIDKSVAGLSVRLTNGQALGVDALMLAIGREPYSEGLGCEAAGLTLKPNGAIMVDAYSQTTVPSIYAVGDVTDRKNLTPVAIREGACFAHTVFGGQPMAFDHDTIATAVFSQPPTGTVGLSEADARAKYGPVDIYKTTFRPMRYVMPNDETRMLMKLIVRPSDDVVIGCHMVGPDAAEIIQAVGIAVKCGLTKAQFDATCAVHPTVAEELVTMKEKWVTTS</sequence>
<evidence type="ECO:0000259" key="13">
    <source>
        <dbReference type="Pfam" id="PF02852"/>
    </source>
</evidence>
<dbReference type="PANTHER" id="PTHR42737:SF2">
    <property type="entry name" value="GLUTATHIONE REDUCTASE"/>
    <property type="match status" value="1"/>
</dbReference>
<evidence type="ECO:0000256" key="2">
    <source>
        <dbReference type="ARBA" id="ARBA00007532"/>
    </source>
</evidence>
<dbReference type="PIRSF" id="PIRSF000350">
    <property type="entry name" value="Mercury_reductase_MerA"/>
    <property type="match status" value="1"/>
</dbReference>
<dbReference type="NCBIfam" id="NF004776">
    <property type="entry name" value="PRK06116.1"/>
    <property type="match status" value="1"/>
</dbReference>
<dbReference type="InterPro" id="IPR012999">
    <property type="entry name" value="Pyr_OxRdtase_I_AS"/>
</dbReference>
<organism evidence="15 16">
    <name type="scientific">Candidatus Phycosocius spiralis</name>
    <dbReference type="NCBI Taxonomy" id="2815099"/>
    <lineage>
        <taxon>Bacteria</taxon>
        <taxon>Pseudomonadati</taxon>
        <taxon>Pseudomonadota</taxon>
        <taxon>Alphaproteobacteria</taxon>
        <taxon>Caulobacterales</taxon>
        <taxon>Caulobacterales incertae sedis</taxon>
        <taxon>Candidatus Phycosocius</taxon>
    </lineage>
</organism>
<dbReference type="PRINTS" id="PR00411">
    <property type="entry name" value="PNDRDTASEI"/>
</dbReference>
<evidence type="ECO:0000256" key="10">
    <source>
        <dbReference type="ARBA" id="ARBA00049142"/>
    </source>
</evidence>
<dbReference type="InterPro" id="IPR016156">
    <property type="entry name" value="FAD/NAD-linked_Rdtase_dimer_sf"/>
</dbReference>
<evidence type="ECO:0000256" key="7">
    <source>
        <dbReference type="ARBA" id="ARBA00023002"/>
    </source>
</evidence>
<comment type="function">
    <text evidence="12">Catalyzes the reduction of glutathione disulfide (GSSG) to reduced glutathione (GSH).</text>
</comment>
<evidence type="ECO:0000256" key="4">
    <source>
        <dbReference type="ARBA" id="ARBA00022630"/>
    </source>
</evidence>
<keyword evidence="8" id="KW-1015">Disulfide bond</keyword>
<dbReference type="InterPro" id="IPR006324">
    <property type="entry name" value="GSHR"/>
</dbReference>
<dbReference type="Pfam" id="PF02852">
    <property type="entry name" value="Pyr_redox_dim"/>
    <property type="match status" value="1"/>
</dbReference>
<dbReference type="Gene3D" id="3.50.50.60">
    <property type="entry name" value="FAD/NAD(P)-binding domain"/>
    <property type="match status" value="2"/>
</dbReference>
<dbReference type="SUPFAM" id="SSF51905">
    <property type="entry name" value="FAD/NAD(P)-binding domain"/>
    <property type="match status" value="1"/>
</dbReference>
<dbReference type="PANTHER" id="PTHR42737">
    <property type="entry name" value="GLUTATHIONE REDUCTASE"/>
    <property type="match status" value="1"/>
</dbReference>
<keyword evidence="5 11" id="KW-0274">FAD</keyword>
<evidence type="ECO:0000256" key="11">
    <source>
        <dbReference type="RuleBase" id="RU003691"/>
    </source>
</evidence>
<dbReference type="Pfam" id="PF07992">
    <property type="entry name" value="Pyr_redox_2"/>
    <property type="match status" value="1"/>
</dbReference>
<evidence type="ECO:0000256" key="3">
    <source>
        <dbReference type="ARBA" id="ARBA00011738"/>
    </source>
</evidence>
<evidence type="ECO:0000256" key="9">
    <source>
        <dbReference type="ARBA" id="ARBA00023284"/>
    </source>
</evidence>
<evidence type="ECO:0000256" key="8">
    <source>
        <dbReference type="ARBA" id="ARBA00023157"/>
    </source>
</evidence>
<comment type="subunit">
    <text evidence="3">Homodimer.</text>
</comment>
<feature type="domain" description="FAD/NAD(P)-binding" evidence="14">
    <location>
        <begin position="9"/>
        <end position="323"/>
    </location>
</feature>
<dbReference type="InterPro" id="IPR046952">
    <property type="entry name" value="GSHR/TRXR-like"/>
</dbReference>
<gene>
    <name evidence="15" type="ORF">PsB1_0213</name>
</gene>
<dbReference type="Gene3D" id="3.30.390.30">
    <property type="match status" value="1"/>
</dbReference>
<dbReference type="InterPro" id="IPR001100">
    <property type="entry name" value="Pyr_nuc-diS_OxRdtase"/>
</dbReference>
<dbReference type="NCBIfam" id="TIGR01424">
    <property type="entry name" value="gluta_reduc_2"/>
    <property type="match status" value="1"/>
</dbReference>
<keyword evidence="9 11" id="KW-0676">Redox-active center</keyword>
<evidence type="ECO:0000313" key="16">
    <source>
        <dbReference type="Proteomes" id="UP001161064"/>
    </source>
</evidence>
<evidence type="ECO:0000256" key="12">
    <source>
        <dbReference type="RuleBase" id="RU365040"/>
    </source>
</evidence>
<dbReference type="Proteomes" id="UP001161064">
    <property type="component" value="Unassembled WGS sequence"/>
</dbReference>
<comment type="catalytic activity">
    <reaction evidence="10 12">
        <text>2 glutathione + NADP(+) = glutathione disulfide + NADPH + H(+)</text>
        <dbReference type="Rhea" id="RHEA:11740"/>
        <dbReference type="ChEBI" id="CHEBI:15378"/>
        <dbReference type="ChEBI" id="CHEBI:57783"/>
        <dbReference type="ChEBI" id="CHEBI:57925"/>
        <dbReference type="ChEBI" id="CHEBI:58297"/>
        <dbReference type="ChEBI" id="CHEBI:58349"/>
        <dbReference type="EC" id="1.8.1.7"/>
    </reaction>
</comment>
<dbReference type="PROSITE" id="PS00076">
    <property type="entry name" value="PYRIDINE_REDOX_1"/>
    <property type="match status" value="1"/>
</dbReference>
<protein>
    <recommendedName>
        <fullName evidence="12">Glutathione reductase</fullName>
        <shortName evidence="12">GRase</shortName>
        <ecNumber evidence="12">1.8.1.7</ecNumber>
    </recommendedName>
</protein>
<dbReference type="PRINTS" id="PR00368">
    <property type="entry name" value="FADPNR"/>
</dbReference>
<keyword evidence="4 11" id="KW-0285">Flavoprotein</keyword>
<dbReference type="InterPro" id="IPR036188">
    <property type="entry name" value="FAD/NAD-bd_sf"/>
</dbReference>
<comment type="cofactor">
    <cofactor evidence="1 12">
        <name>FAD</name>
        <dbReference type="ChEBI" id="CHEBI:57692"/>
    </cofactor>
</comment>
<dbReference type="SUPFAM" id="SSF55424">
    <property type="entry name" value="FAD/NAD-linked reductases, dimerisation (C-terminal) domain"/>
    <property type="match status" value="1"/>
</dbReference>
<name>A0ABQ4PST1_9PROT</name>
<dbReference type="EMBL" id="BPFZ01000001">
    <property type="protein sequence ID" value="GIU66059.1"/>
    <property type="molecule type" value="Genomic_DNA"/>
</dbReference>
<dbReference type="InterPro" id="IPR004099">
    <property type="entry name" value="Pyr_nucl-diS_OxRdtase_dimer"/>
</dbReference>
<evidence type="ECO:0000256" key="1">
    <source>
        <dbReference type="ARBA" id="ARBA00001974"/>
    </source>
</evidence>
<evidence type="ECO:0000256" key="6">
    <source>
        <dbReference type="ARBA" id="ARBA00022857"/>
    </source>
</evidence>
<reference evidence="15" key="2">
    <citation type="journal article" date="2023" name="ISME Commun">
        <title>Characterization of a bloom-associated alphaproteobacterial lineage, 'Candidatus Phycosocius': insights into freshwater algal-bacterial interactions.</title>
        <authorList>
            <person name="Tanabe Y."/>
            <person name="Yamaguchi H."/>
            <person name="Yoshida M."/>
            <person name="Kai A."/>
            <person name="Okazaki Y."/>
        </authorList>
    </citation>
    <scope>NUCLEOTIDE SEQUENCE</scope>
    <source>
        <strain evidence="15">BOTRYCO-1</strain>
    </source>
</reference>
<keyword evidence="7 11" id="KW-0560">Oxidoreductase</keyword>
<reference evidence="15" key="1">
    <citation type="submission" date="2021-05" db="EMBL/GenBank/DDBJ databases">
        <authorList>
            <person name="Tanabe Y."/>
        </authorList>
    </citation>
    <scope>NUCLEOTIDE SEQUENCE</scope>
    <source>
        <strain evidence="15">BOTRYCO-1</strain>
    </source>
</reference>
<keyword evidence="6 12" id="KW-0521">NADP</keyword>
<comment type="similarity">
    <text evidence="2 11">Belongs to the class-I pyridine nucleotide-disulfide oxidoreductase family.</text>
</comment>
<evidence type="ECO:0000313" key="15">
    <source>
        <dbReference type="EMBL" id="GIU66059.1"/>
    </source>
</evidence>
<feature type="domain" description="Pyridine nucleotide-disulphide oxidoreductase dimerisation" evidence="13">
    <location>
        <begin position="343"/>
        <end position="451"/>
    </location>
</feature>
<evidence type="ECO:0000259" key="14">
    <source>
        <dbReference type="Pfam" id="PF07992"/>
    </source>
</evidence>
<dbReference type="RefSeq" id="WP_284358526.1">
    <property type="nucleotide sequence ID" value="NZ_BPFZ01000001.1"/>
</dbReference>
<evidence type="ECO:0000256" key="5">
    <source>
        <dbReference type="ARBA" id="ARBA00022827"/>
    </source>
</evidence>
<keyword evidence="16" id="KW-1185">Reference proteome</keyword>
<dbReference type="InterPro" id="IPR023753">
    <property type="entry name" value="FAD/NAD-binding_dom"/>
</dbReference>
<accession>A0ABQ4PST1</accession>
<comment type="caution">
    <text evidence="15">The sequence shown here is derived from an EMBL/GenBank/DDBJ whole genome shotgun (WGS) entry which is preliminary data.</text>
</comment>
<proteinExistence type="inferred from homology"/>